<evidence type="ECO:0000256" key="3">
    <source>
        <dbReference type="ARBA" id="ARBA00023163"/>
    </source>
</evidence>
<dbReference type="InterPro" id="IPR036271">
    <property type="entry name" value="Tet_transcr_reg_TetR-rel_C_sf"/>
</dbReference>
<sequence length="281" mass="30580">MVSTQDGTNTADLSTGLRVRTARNAAGLTLEHVSRRIGVSPATLSLIERDKVSVTPERLGLIAEVFGMDVESLLSGAGVPDPDAAGTDDTHPKVLEAAIDCFVKWGYHGTSMRQIAHAGNVSVAGVYHYYPSKQQMLVAILDVTMKELIEGMSGVRAKVQDLPPAERFHALVEGLAYYHATSQKNAFIGASEMRSLEEPHRTRIADLRRSVQYLLDEEARRAVEDGVFRTKDARFASRVVANMCTSLAQWYDPTGTVSPEQAAKDLADYAVALMTAGTEDR</sequence>
<organism evidence="7 8">
    <name type="scientific">Brevibacterium samyangense</name>
    <dbReference type="NCBI Taxonomy" id="366888"/>
    <lineage>
        <taxon>Bacteria</taxon>
        <taxon>Bacillati</taxon>
        <taxon>Actinomycetota</taxon>
        <taxon>Actinomycetes</taxon>
        <taxon>Micrococcales</taxon>
        <taxon>Brevibacteriaceae</taxon>
        <taxon>Brevibacterium</taxon>
    </lineage>
</organism>
<evidence type="ECO:0000313" key="8">
    <source>
        <dbReference type="Proteomes" id="UP001500755"/>
    </source>
</evidence>
<protein>
    <recommendedName>
        <fullName evidence="9">TetR family transcriptional regulator</fullName>
    </recommendedName>
</protein>
<feature type="domain" description="HTH tetR-type" evidence="6">
    <location>
        <begin position="88"/>
        <end position="148"/>
    </location>
</feature>
<dbReference type="InterPro" id="IPR001387">
    <property type="entry name" value="Cro/C1-type_HTH"/>
</dbReference>
<dbReference type="InterPro" id="IPR001647">
    <property type="entry name" value="HTH_TetR"/>
</dbReference>
<dbReference type="SMART" id="SM00530">
    <property type="entry name" value="HTH_XRE"/>
    <property type="match status" value="1"/>
</dbReference>
<dbReference type="Pfam" id="PF17932">
    <property type="entry name" value="TetR_C_24"/>
    <property type="match status" value="1"/>
</dbReference>
<dbReference type="PANTHER" id="PTHR30055">
    <property type="entry name" value="HTH-TYPE TRANSCRIPTIONAL REGULATOR RUTR"/>
    <property type="match status" value="1"/>
</dbReference>
<comment type="caution">
    <text evidence="7">The sequence shown here is derived from an EMBL/GenBank/DDBJ whole genome shotgun (WGS) entry which is preliminary data.</text>
</comment>
<evidence type="ECO:0000256" key="4">
    <source>
        <dbReference type="PROSITE-ProRule" id="PRU00335"/>
    </source>
</evidence>
<dbReference type="CDD" id="cd00093">
    <property type="entry name" value="HTH_XRE"/>
    <property type="match status" value="1"/>
</dbReference>
<dbReference type="SUPFAM" id="SSF47413">
    <property type="entry name" value="lambda repressor-like DNA-binding domains"/>
    <property type="match status" value="1"/>
</dbReference>
<dbReference type="SUPFAM" id="SSF48498">
    <property type="entry name" value="Tetracyclin repressor-like, C-terminal domain"/>
    <property type="match status" value="1"/>
</dbReference>
<feature type="DNA-binding region" description="H-T-H motif" evidence="4">
    <location>
        <begin position="111"/>
        <end position="130"/>
    </location>
</feature>
<dbReference type="Gene3D" id="1.10.260.40">
    <property type="entry name" value="lambda repressor-like DNA-binding domains"/>
    <property type="match status" value="1"/>
</dbReference>
<feature type="domain" description="HTH cro/C1-type" evidence="5">
    <location>
        <begin position="19"/>
        <end position="73"/>
    </location>
</feature>
<dbReference type="PROSITE" id="PS50977">
    <property type="entry name" value="HTH_TETR_2"/>
    <property type="match status" value="1"/>
</dbReference>
<dbReference type="PRINTS" id="PR00455">
    <property type="entry name" value="HTHTETR"/>
</dbReference>
<keyword evidence="3" id="KW-0804">Transcription</keyword>
<dbReference type="SUPFAM" id="SSF46689">
    <property type="entry name" value="Homeodomain-like"/>
    <property type="match status" value="1"/>
</dbReference>
<reference evidence="7 8" key="1">
    <citation type="journal article" date="2019" name="Int. J. Syst. Evol. Microbiol.">
        <title>The Global Catalogue of Microorganisms (GCM) 10K type strain sequencing project: providing services to taxonomists for standard genome sequencing and annotation.</title>
        <authorList>
            <consortium name="The Broad Institute Genomics Platform"/>
            <consortium name="The Broad Institute Genome Sequencing Center for Infectious Disease"/>
            <person name="Wu L."/>
            <person name="Ma J."/>
        </authorList>
    </citation>
    <scope>NUCLEOTIDE SEQUENCE [LARGE SCALE GENOMIC DNA]</scope>
    <source>
        <strain evidence="7 8">JCM 14546</strain>
    </source>
</reference>
<dbReference type="RefSeq" id="WP_344309631.1">
    <property type="nucleotide sequence ID" value="NZ_BAAANO010000020.1"/>
</dbReference>
<dbReference type="InterPro" id="IPR009057">
    <property type="entry name" value="Homeodomain-like_sf"/>
</dbReference>
<dbReference type="Proteomes" id="UP001500755">
    <property type="component" value="Unassembled WGS sequence"/>
</dbReference>
<dbReference type="Pfam" id="PF01381">
    <property type="entry name" value="HTH_3"/>
    <property type="match status" value="1"/>
</dbReference>
<keyword evidence="8" id="KW-1185">Reference proteome</keyword>
<evidence type="ECO:0000256" key="1">
    <source>
        <dbReference type="ARBA" id="ARBA00023015"/>
    </source>
</evidence>
<dbReference type="EMBL" id="BAAANO010000020">
    <property type="protein sequence ID" value="GAA2010348.1"/>
    <property type="molecule type" value="Genomic_DNA"/>
</dbReference>
<evidence type="ECO:0000259" key="5">
    <source>
        <dbReference type="PROSITE" id="PS50943"/>
    </source>
</evidence>
<dbReference type="InterPro" id="IPR010982">
    <property type="entry name" value="Lambda_DNA-bd_dom_sf"/>
</dbReference>
<keyword evidence="1" id="KW-0805">Transcription regulation</keyword>
<dbReference type="PANTHER" id="PTHR30055:SF240">
    <property type="entry name" value="HTH-TYPE TRANSCRIPTIONAL REGULATOR ACRR"/>
    <property type="match status" value="1"/>
</dbReference>
<dbReference type="InterPro" id="IPR050109">
    <property type="entry name" value="HTH-type_TetR-like_transc_reg"/>
</dbReference>
<proteinExistence type="predicted"/>
<evidence type="ECO:0000259" key="6">
    <source>
        <dbReference type="PROSITE" id="PS50977"/>
    </source>
</evidence>
<accession>A0ABN2TJT5</accession>
<keyword evidence="2 4" id="KW-0238">DNA-binding</keyword>
<evidence type="ECO:0000313" key="7">
    <source>
        <dbReference type="EMBL" id="GAA2010348.1"/>
    </source>
</evidence>
<evidence type="ECO:0000256" key="2">
    <source>
        <dbReference type="ARBA" id="ARBA00023125"/>
    </source>
</evidence>
<gene>
    <name evidence="7" type="ORF">GCM10009755_21790</name>
</gene>
<name>A0ABN2TJT5_9MICO</name>
<dbReference type="Gene3D" id="1.10.357.10">
    <property type="entry name" value="Tetracycline Repressor, domain 2"/>
    <property type="match status" value="1"/>
</dbReference>
<dbReference type="Pfam" id="PF00440">
    <property type="entry name" value="TetR_N"/>
    <property type="match status" value="1"/>
</dbReference>
<dbReference type="InterPro" id="IPR041490">
    <property type="entry name" value="KstR2_TetR_C"/>
</dbReference>
<dbReference type="PROSITE" id="PS50943">
    <property type="entry name" value="HTH_CROC1"/>
    <property type="match status" value="1"/>
</dbReference>
<evidence type="ECO:0008006" key="9">
    <source>
        <dbReference type="Google" id="ProtNLM"/>
    </source>
</evidence>